<dbReference type="Proteomes" id="UP000694892">
    <property type="component" value="Chromosome 3L"/>
</dbReference>
<evidence type="ECO:0000256" key="7">
    <source>
        <dbReference type="ARBA" id="ARBA00023136"/>
    </source>
</evidence>
<dbReference type="Pfam" id="PF01094">
    <property type="entry name" value="ANF_receptor"/>
    <property type="match status" value="1"/>
</dbReference>
<keyword evidence="8" id="KW-0675">Receptor</keyword>
<dbReference type="InterPro" id="IPR017979">
    <property type="entry name" value="GPCR_3_CS"/>
</dbReference>
<keyword evidence="5 11" id="KW-1133">Transmembrane helix</keyword>
<evidence type="ECO:0000256" key="10">
    <source>
        <dbReference type="ARBA" id="ARBA00023224"/>
    </source>
</evidence>
<evidence type="ECO:0000256" key="5">
    <source>
        <dbReference type="ARBA" id="ARBA00022989"/>
    </source>
</evidence>
<dbReference type="PRINTS" id="PR00248">
    <property type="entry name" value="GPCRMGR"/>
</dbReference>
<protein>
    <recommendedName>
        <fullName evidence="13">G-protein coupled receptors family 3 profile domain-containing protein</fullName>
    </recommendedName>
</protein>
<dbReference type="Gene3D" id="3.40.50.2300">
    <property type="match status" value="2"/>
</dbReference>
<evidence type="ECO:0000256" key="12">
    <source>
        <dbReference type="SAM" id="SignalP"/>
    </source>
</evidence>
<keyword evidence="9" id="KW-0325">Glycoprotein</keyword>
<dbReference type="InterPro" id="IPR001828">
    <property type="entry name" value="ANF_lig-bd_rcpt"/>
</dbReference>
<dbReference type="GO" id="GO:0004930">
    <property type="term" value="F:G protein-coupled receptor activity"/>
    <property type="evidence" value="ECO:0007669"/>
    <property type="project" value="UniProtKB-KW"/>
</dbReference>
<dbReference type="PROSITE" id="PS00981">
    <property type="entry name" value="G_PROTEIN_RECEP_F3_3"/>
    <property type="match status" value="1"/>
</dbReference>
<dbReference type="InterPro" id="IPR038550">
    <property type="entry name" value="GPCR_3_9-Cys_sf"/>
</dbReference>
<feature type="transmembrane region" description="Helical" evidence="11">
    <location>
        <begin position="560"/>
        <end position="583"/>
    </location>
</feature>
<evidence type="ECO:0000256" key="3">
    <source>
        <dbReference type="ARBA" id="ARBA00022692"/>
    </source>
</evidence>
<feature type="transmembrane region" description="Helical" evidence="11">
    <location>
        <begin position="720"/>
        <end position="742"/>
    </location>
</feature>
<feature type="transmembrane region" description="Helical" evidence="11">
    <location>
        <begin position="673"/>
        <end position="693"/>
    </location>
</feature>
<feature type="chain" id="PRO_5037754352" description="G-protein coupled receptors family 3 profile domain-containing protein" evidence="12">
    <location>
        <begin position="21"/>
        <end position="834"/>
    </location>
</feature>
<dbReference type="PANTHER" id="PTHR24061:SF559">
    <property type="entry name" value="EXTRACELLULAR CALCIUM-SENSING RECEPTOR-LIKE"/>
    <property type="match status" value="1"/>
</dbReference>
<dbReference type="PRINTS" id="PR01535">
    <property type="entry name" value="VOMERONASL2R"/>
</dbReference>
<evidence type="ECO:0000256" key="4">
    <source>
        <dbReference type="ARBA" id="ARBA00022729"/>
    </source>
</evidence>
<dbReference type="Pfam" id="PF00003">
    <property type="entry name" value="7tm_3"/>
    <property type="match status" value="1"/>
</dbReference>
<proteinExistence type="predicted"/>
<feature type="transmembrane region" description="Helical" evidence="11">
    <location>
        <begin position="786"/>
        <end position="810"/>
    </location>
</feature>
<dbReference type="InterPro" id="IPR017978">
    <property type="entry name" value="GPCR_3_C"/>
</dbReference>
<name>A0A974DGE1_XENLA</name>
<dbReference type="PANTHER" id="PTHR24061">
    <property type="entry name" value="CALCIUM-SENSING RECEPTOR-RELATED"/>
    <property type="match status" value="1"/>
</dbReference>
<keyword evidence="3 11" id="KW-0812">Transmembrane</keyword>
<evidence type="ECO:0000256" key="2">
    <source>
        <dbReference type="ARBA" id="ARBA00022475"/>
    </source>
</evidence>
<feature type="transmembrane region" description="Helical" evidence="11">
    <location>
        <begin position="754"/>
        <end position="774"/>
    </location>
</feature>
<feature type="domain" description="G-protein coupled receptors family 3 profile" evidence="13">
    <location>
        <begin position="560"/>
        <end position="824"/>
    </location>
</feature>
<dbReference type="PROSITE" id="PS50259">
    <property type="entry name" value="G_PROTEIN_RECEP_F3_4"/>
    <property type="match status" value="1"/>
</dbReference>
<dbReference type="InterPro" id="IPR000068">
    <property type="entry name" value="GPCR_3_Ca_sens_rcpt-rel"/>
</dbReference>
<keyword evidence="7 11" id="KW-0472">Membrane</keyword>
<dbReference type="SUPFAM" id="SSF53822">
    <property type="entry name" value="Periplasmic binding protein-like I"/>
    <property type="match status" value="1"/>
</dbReference>
<evidence type="ECO:0000259" key="13">
    <source>
        <dbReference type="PROSITE" id="PS50259"/>
    </source>
</evidence>
<feature type="transmembrane region" description="Helical" evidence="11">
    <location>
        <begin position="631"/>
        <end position="652"/>
    </location>
</feature>
<keyword evidence="4 12" id="KW-0732">Signal</keyword>
<evidence type="ECO:0000256" key="9">
    <source>
        <dbReference type="ARBA" id="ARBA00023180"/>
    </source>
</evidence>
<organism evidence="14 15">
    <name type="scientific">Xenopus laevis</name>
    <name type="common">African clawed frog</name>
    <dbReference type="NCBI Taxonomy" id="8355"/>
    <lineage>
        <taxon>Eukaryota</taxon>
        <taxon>Metazoa</taxon>
        <taxon>Chordata</taxon>
        <taxon>Craniata</taxon>
        <taxon>Vertebrata</taxon>
        <taxon>Euteleostomi</taxon>
        <taxon>Amphibia</taxon>
        <taxon>Batrachia</taxon>
        <taxon>Anura</taxon>
        <taxon>Pipoidea</taxon>
        <taxon>Pipidae</taxon>
        <taxon>Xenopodinae</taxon>
        <taxon>Xenopus</taxon>
        <taxon>Xenopus</taxon>
    </lineage>
</organism>
<evidence type="ECO:0000256" key="8">
    <source>
        <dbReference type="ARBA" id="ARBA00023170"/>
    </source>
</evidence>
<evidence type="ECO:0000256" key="1">
    <source>
        <dbReference type="ARBA" id="ARBA00004651"/>
    </source>
</evidence>
<dbReference type="InterPro" id="IPR028082">
    <property type="entry name" value="Peripla_BP_I"/>
</dbReference>
<evidence type="ECO:0000313" key="14">
    <source>
        <dbReference type="EMBL" id="OCT90630.1"/>
    </source>
</evidence>
<sequence>MTRIVYTALCHFILFRPILALYSQDQACRLHVSEMDGIFQPGEIMIGALLPLHIDKVYYPLSFRERPPQINCTHYLPYPCIPSLAKNHPTPSYTYLMYQPVPLIQGDNSTSSNLIFISFYFSSKISHTPSIMLAHVLGLFRYPQVSHSSTSPLLSNRQTFPSFFRTVPSDAFQSKGMAKLVLHFGWTWVGLLALDNDYGQIGIQLVKQEITKAGACVAFSETIIMSQPDRNAKHIVKVIKESTATTIIVFALPIDLVPILEEMLRQNITDKMLVACQAWSTSSLFSDGKYSKIVSGTIGLGLHSGSIEGFREFLNKAHPFRGVAKYWLNLLWEETFSCQFMDTTNITGPQEVPVKECTGEESLENINNNYNDVLSLRRTYNIYNAVYTVAKALEDLKSCKNRDDIFSDQKCKDIWYIKPWQLLRYIKKVRIMLKSGRELFFDENGDIPAIYDIVNWKLKSDGTMKQVKVGSYDTTAFFGQVFTINASAVSWGTEDQQIPVSVCSQSCPLGFRKVAISGKPACCFHYSVACVTCSWDEWPNLQKTRCIHKTIEYLSYEDPLGAALAATGILSSLIPVLILRLFITYRTTPIIKANNYYLSCLLLICLSLCFLCSLAFIGYPQDVKCLLRQAAFVLVFTLCISCILAKTILVVLAFMATKPGSKLKKWTSPYMPYMIISFGFLVQFILCIVWLLMSPPFKEYNIQLKPGLIIVECNNGSPMAFWSVLGYLGLLATTSFIVAFLARRLPGNFNEAKFITFSMLAFLSVWLSFIPASLSAQGKYIEAMEIFAIQSSSWALVGFMFIPKCFVLLFRPSMNSKTQLIKKASSKIKANYFT</sequence>
<dbReference type="InterPro" id="IPR004073">
    <property type="entry name" value="GPCR_3_vmron_rcpt_2"/>
</dbReference>
<gene>
    <name evidence="14" type="ORF">XELAEV_18019247mg</name>
</gene>
<evidence type="ECO:0000256" key="6">
    <source>
        <dbReference type="ARBA" id="ARBA00023040"/>
    </source>
</evidence>
<keyword evidence="6" id="KW-0297">G-protein coupled receptor</keyword>
<dbReference type="Gene3D" id="2.10.50.30">
    <property type="entry name" value="GPCR, family 3, nine cysteines domain"/>
    <property type="match status" value="1"/>
</dbReference>
<evidence type="ECO:0000313" key="15">
    <source>
        <dbReference type="Proteomes" id="UP000694892"/>
    </source>
</evidence>
<dbReference type="InterPro" id="IPR000337">
    <property type="entry name" value="GPCR_3"/>
</dbReference>
<comment type="subcellular location">
    <subcellularLocation>
        <location evidence="1">Cell membrane</location>
        <topology evidence="1">Multi-pass membrane protein</topology>
    </subcellularLocation>
</comment>
<feature type="transmembrane region" description="Helical" evidence="11">
    <location>
        <begin position="595"/>
        <end position="619"/>
    </location>
</feature>
<keyword evidence="10" id="KW-0807">Transducer</keyword>
<dbReference type="OMA" id="IKKVRIM"/>
<evidence type="ECO:0000256" key="11">
    <source>
        <dbReference type="SAM" id="Phobius"/>
    </source>
</evidence>
<keyword evidence="2" id="KW-1003">Cell membrane</keyword>
<dbReference type="FunFam" id="3.40.50.2300:FF:000016">
    <property type="entry name" value="Taste 1 receptor member 2"/>
    <property type="match status" value="1"/>
</dbReference>
<reference evidence="15" key="1">
    <citation type="journal article" date="2016" name="Nature">
        <title>Genome evolution in the allotetraploid frog Xenopus laevis.</title>
        <authorList>
            <person name="Session A.M."/>
            <person name="Uno Y."/>
            <person name="Kwon T."/>
            <person name="Chapman J.A."/>
            <person name="Toyoda A."/>
            <person name="Takahashi S."/>
            <person name="Fukui A."/>
            <person name="Hikosaka A."/>
            <person name="Suzuki A."/>
            <person name="Kondo M."/>
            <person name="van Heeringen S.J."/>
            <person name="Quigley I."/>
            <person name="Heinz S."/>
            <person name="Ogino H."/>
            <person name="Ochi H."/>
            <person name="Hellsten U."/>
            <person name="Lyons J.B."/>
            <person name="Simakov O."/>
            <person name="Putnam N."/>
            <person name="Stites J."/>
            <person name="Kuroki Y."/>
            <person name="Tanaka T."/>
            <person name="Michiue T."/>
            <person name="Watanabe M."/>
            <person name="Bogdanovic O."/>
            <person name="Lister R."/>
            <person name="Georgiou G."/>
            <person name="Paranjpe S.S."/>
            <person name="van Kruijsbergen I."/>
            <person name="Shu S."/>
            <person name="Carlson J."/>
            <person name="Kinoshita T."/>
            <person name="Ohta Y."/>
            <person name="Mawaribuchi S."/>
            <person name="Jenkins J."/>
            <person name="Grimwood J."/>
            <person name="Schmutz J."/>
            <person name="Mitros T."/>
            <person name="Mozaffari S.V."/>
            <person name="Suzuki Y."/>
            <person name="Haramoto Y."/>
            <person name="Yamamoto T.S."/>
            <person name="Takagi C."/>
            <person name="Heald R."/>
            <person name="Miller K."/>
            <person name="Haudenschild C."/>
            <person name="Kitzman J."/>
            <person name="Nakayama T."/>
            <person name="Izutsu Y."/>
            <person name="Robert J."/>
            <person name="Fortriede J."/>
            <person name="Burns K."/>
            <person name="Lotay V."/>
            <person name="Karimi K."/>
            <person name="Yasuoka Y."/>
            <person name="Dichmann D.S."/>
            <person name="Flajnik M.F."/>
            <person name="Houston D.W."/>
            <person name="Shendure J."/>
            <person name="DuPasquier L."/>
            <person name="Vize P.D."/>
            <person name="Zorn A.M."/>
            <person name="Ito M."/>
            <person name="Marcotte E.M."/>
            <person name="Wallingford J.B."/>
            <person name="Ito Y."/>
            <person name="Asashima M."/>
            <person name="Ueno N."/>
            <person name="Matsuda Y."/>
            <person name="Veenstra G.J."/>
            <person name="Fujiyama A."/>
            <person name="Harland R.M."/>
            <person name="Taira M."/>
            <person name="Rokhsar D.S."/>
        </authorList>
    </citation>
    <scope>NUCLEOTIDE SEQUENCE [LARGE SCALE GENOMIC DNA]</scope>
    <source>
        <strain evidence="15">J</strain>
    </source>
</reference>
<dbReference type="AlphaFoldDB" id="A0A974DGE1"/>
<feature type="signal peptide" evidence="12">
    <location>
        <begin position="1"/>
        <end position="20"/>
    </location>
</feature>
<dbReference type="GO" id="GO:0005886">
    <property type="term" value="C:plasma membrane"/>
    <property type="evidence" value="ECO:0007669"/>
    <property type="project" value="UniProtKB-SubCell"/>
</dbReference>
<dbReference type="EMBL" id="CM004470">
    <property type="protein sequence ID" value="OCT90630.1"/>
    <property type="molecule type" value="Genomic_DNA"/>
</dbReference>
<accession>A0A974DGE1</accession>